<reference evidence="2 3" key="1">
    <citation type="submission" date="2018-07" db="EMBL/GenBank/DDBJ databases">
        <title>Freshwater and sediment microbial communities from various areas in North America, analyzing microbe dynamics in response to fracking.</title>
        <authorList>
            <person name="Lamendella R."/>
        </authorList>
    </citation>
    <scope>NUCLEOTIDE SEQUENCE [LARGE SCALE GENOMIC DNA]</scope>
    <source>
        <strain evidence="2 3">160A</strain>
    </source>
</reference>
<dbReference type="Pfam" id="PF14082">
    <property type="entry name" value="SduA_C"/>
    <property type="match status" value="1"/>
</dbReference>
<evidence type="ECO:0000259" key="1">
    <source>
        <dbReference type="Pfam" id="PF14082"/>
    </source>
</evidence>
<sequence>METKETKFKNKKVTRVYPENDNFMTVKEVFSDGSWIVYPFRYDEDNGTISTRYNNIISIKIEKKTKIEKGLYQKVNYGLGFTSKAKEIPTYIQKKFPKVKHIVISSSITECDVIGETICFSLIAFNKIIGTLYNTKDFHRKEVEENIGAKFFGYFTDLFEYEEPTYIGDDIYNRYLPYDTFENLTENDFKTIEKIIKHAPSKVSSKTIVTTRETVDKIYLETIMDKFSKLMVKSVTTKEAIDRLEKQWQKFFKQNSWLLAQLFYSPVTLFEDEAYVGGKEVTNKNGKLADFLYKNEFDNVALIEIKTHLTPLMETSAYRGTDVYATSKDVNGGLSQVLNQRDNILKEFHGLRYKSKEDFEAFNPHCLLLVGKYSDLNIDQCKSFELFRNSSKDVTIVTFDELEKKIQSLYGIMTGKIKGND</sequence>
<keyword evidence="3" id="KW-1185">Reference proteome</keyword>
<evidence type="ECO:0000313" key="3">
    <source>
        <dbReference type="Proteomes" id="UP000252733"/>
    </source>
</evidence>
<name>A0A368UIX2_9BACT</name>
<accession>A0A368UIX2</accession>
<feature type="domain" description="Shedu protein SduA C-terminal" evidence="1">
    <location>
        <begin position="244"/>
        <end position="402"/>
    </location>
</feature>
<dbReference type="InterPro" id="IPR025359">
    <property type="entry name" value="SduA_C"/>
</dbReference>
<comment type="caution">
    <text evidence="2">The sequence shown here is derived from an EMBL/GenBank/DDBJ whole genome shotgun (WGS) entry which is preliminary data.</text>
</comment>
<dbReference type="Proteomes" id="UP000252733">
    <property type="component" value="Unassembled WGS sequence"/>
</dbReference>
<organism evidence="2 3">
    <name type="scientific">Marinilabilia salmonicolor</name>
    <dbReference type="NCBI Taxonomy" id="989"/>
    <lineage>
        <taxon>Bacteria</taxon>
        <taxon>Pseudomonadati</taxon>
        <taxon>Bacteroidota</taxon>
        <taxon>Bacteroidia</taxon>
        <taxon>Marinilabiliales</taxon>
        <taxon>Marinilabiliaceae</taxon>
        <taxon>Marinilabilia</taxon>
    </lineage>
</organism>
<dbReference type="EMBL" id="QPIZ01000049">
    <property type="protein sequence ID" value="RCW23127.1"/>
    <property type="molecule type" value="Genomic_DNA"/>
</dbReference>
<evidence type="ECO:0000313" key="2">
    <source>
        <dbReference type="EMBL" id="RCW23127.1"/>
    </source>
</evidence>
<protein>
    <submittedName>
        <fullName evidence="2">Uncharacterized protein DUF4263</fullName>
    </submittedName>
</protein>
<dbReference type="RefSeq" id="WP_114438169.1">
    <property type="nucleotide sequence ID" value="NZ_QPIZ01000049.1"/>
</dbReference>
<gene>
    <name evidence="2" type="ORF">DFO77_1493</name>
</gene>
<dbReference type="AlphaFoldDB" id="A0A368UIX2"/>
<proteinExistence type="predicted"/>